<dbReference type="InterPro" id="IPR003018">
    <property type="entry name" value="GAF"/>
</dbReference>
<dbReference type="Gene3D" id="3.30.450.20">
    <property type="entry name" value="PAS domain"/>
    <property type="match status" value="1"/>
</dbReference>
<dbReference type="SMART" id="SM00065">
    <property type="entry name" value="GAF"/>
    <property type="match status" value="1"/>
</dbReference>
<dbReference type="InterPro" id="IPR007895">
    <property type="entry name" value="MASE1"/>
</dbReference>
<sequence length="1064" mass="116996" precursor="true">MKLLNRRTRTLLYTGILALAYFVTGKLAASMLGLVKAEPSPVWPPAGIALAALLLQGRRMLPGIVLGSVLLNSTGGIPSAVIVTSAFSVTLQALAGEALLTWSGFSTKLDRLRDVLGLVAGAVIGSTFLGSILGNLGTCIFGWAQWSNFSRNWWTTWLGDGMGILIVTPLLLTLNHLVNSFQFPLKLRSFIILNYLFRNRQDACEARDEFSGGTGILPVLDGGVKCEIKPGNISRLKAFFNWVNSKLQLTNYQGLITNYRPRFSGSEKRYNLLFFIFNYSEIALWLTLLLSVSWLFFCSKTQAAIALYPLEYLPFPLIVWAALRFQPAGAIFAYSIVSCIAIWGAVQGGGPFLAKSDNLKQAVLFLQAFTGTIALVALMLAAAVAERQQALVEVRRTAAMLRDREASLANAQRIAQLGNWDLNCPALTATDNCQESAEDRISNIELRWSNELYRLLGFAPGTVKPTPEVFLQAVHPEDRELVARSQRQAMFEHKPYCINYRIVLADGSERTVCEQSAIESGAIAATVQDVTERHRAETALRASSDRDRLLSEIALRIRNSLDLEEILNTTVAEVRQFFKADRAFIGIVEANGVHLPSPVYGKVVAESVDAQCRSLLGWVLADENHLENQKTFYANNRVRAISDTASVQISVPIAQFYSDYQIRATLNVPIVLGDELFGILAVNQCSGPRQWQEFEIDLLEKLATQVAIALQQAQLLQQVKALNANLESQVEERTRQLQQKMHELQESNRLKDLFLHAVSHNLRTPVMGMLILLKNLLNKSPSDSLQDVPVSRSILQRIVQASEHQLTMVNALLDAHASEVKGIVLNTVPLDLPSLASAIIADLEPMLAKNQATLTQDIPADLPQVNADRQHLQRVLENLLTNAIKHNPPGVNITFKAEVIAVETALSYEENSQALRSPNNPLARCIANGISAAGDRPRMGETTQKNQETLAKFNLDGSCKMPRYQGQIGKIGSKLPGVTVKMVRCTVTDNGVGISAKQRESLFELYVQDPNSRQLTGLGLGLYLSKQIIKAHGGFIGVESTPGGGSTFWFSLPVVNSDEPSFSI</sequence>
<dbReference type="Gene3D" id="3.30.565.10">
    <property type="entry name" value="Histidine kinase-like ATPase, C-terminal domain"/>
    <property type="match status" value="1"/>
</dbReference>
<evidence type="ECO:0000256" key="10">
    <source>
        <dbReference type="ARBA" id="ARBA00022989"/>
    </source>
</evidence>
<dbReference type="InterPro" id="IPR003594">
    <property type="entry name" value="HATPase_dom"/>
</dbReference>
<evidence type="ECO:0000256" key="14">
    <source>
        <dbReference type="SAM" id="Phobius"/>
    </source>
</evidence>
<keyword evidence="11" id="KW-0902">Two-component regulatory system</keyword>
<feature type="transmembrane region" description="Helical" evidence="14">
    <location>
        <begin position="115"/>
        <end position="144"/>
    </location>
</feature>
<evidence type="ECO:0000256" key="8">
    <source>
        <dbReference type="ARBA" id="ARBA00022692"/>
    </source>
</evidence>
<organism evidence="18 19">
    <name type="scientific">Phormidium nigroviride PCC 7112</name>
    <dbReference type="NCBI Taxonomy" id="179408"/>
    <lineage>
        <taxon>Bacteria</taxon>
        <taxon>Bacillati</taxon>
        <taxon>Cyanobacteriota</taxon>
        <taxon>Cyanophyceae</taxon>
        <taxon>Oscillatoriophycideae</taxon>
        <taxon>Oscillatoriales</taxon>
        <taxon>Oscillatoriaceae</taxon>
        <taxon>Phormidium</taxon>
    </lineage>
</organism>
<dbReference type="PROSITE" id="PS50112">
    <property type="entry name" value="PAS"/>
    <property type="match status" value="1"/>
</dbReference>
<dbReference type="PROSITE" id="PS50109">
    <property type="entry name" value="HIS_KIN"/>
    <property type="match status" value="1"/>
</dbReference>
<dbReference type="AlphaFoldDB" id="K9VIY1"/>
<evidence type="ECO:0000256" key="13">
    <source>
        <dbReference type="SAM" id="Coils"/>
    </source>
</evidence>
<proteinExistence type="inferred from homology"/>
<dbReference type="InterPro" id="IPR016132">
    <property type="entry name" value="Phyto_chromo_attachment"/>
</dbReference>
<dbReference type="InterPro" id="IPR029016">
    <property type="entry name" value="GAF-like_dom_sf"/>
</dbReference>
<evidence type="ECO:0000256" key="6">
    <source>
        <dbReference type="ARBA" id="ARBA00022553"/>
    </source>
</evidence>
<dbReference type="Pfam" id="PF05231">
    <property type="entry name" value="MASE1"/>
    <property type="match status" value="2"/>
</dbReference>
<dbReference type="SMART" id="SM00388">
    <property type="entry name" value="HisKA"/>
    <property type="match status" value="1"/>
</dbReference>
<dbReference type="InterPro" id="IPR004358">
    <property type="entry name" value="Sig_transdc_His_kin-like_C"/>
</dbReference>
<dbReference type="eggNOG" id="COG2205">
    <property type="taxonomic scope" value="Bacteria"/>
</dbReference>
<dbReference type="PANTHER" id="PTHR43047:SF72">
    <property type="entry name" value="OSMOSENSING HISTIDINE PROTEIN KINASE SLN1"/>
    <property type="match status" value="1"/>
</dbReference>
<dbReference type="InterPro" id="IPR000014">
    <property type="entry name" value="PAS"/>
</dbReference>
<dbReference type="SMART" id="SM00387">
    <property type="entry name" value="HATPase_c"/>
    <property type="match status" value="1"/>
</dbReference>
<dbReference type="Pfam" id="PF00512">
    <property type="entry name" value="HisKA"/>
    <property type="match status" value="1"/>
</dbReference>
<feature type="transmembrane region" description="Helical" evidence="14">
    <location>
        <begin position="330"/>
        <end position="350"/>
    </location>
</feature>
<dbReference type="Pfam" id="PF08447">
    <property type="entry name" value="PAS_3"/>
    <property type="match status" value="1"/>
</dbReference>
<accession>K9VIY1</accession>
<keyword evidence="7" id="KW-0808">Transferase</keyword>
<dbReference type="Gene3D" id="1.10.287.130">
    <property type="match status" value="1"/>
</dbReference>
<dbReference type="KEGG" id="oni:Osc7112_3555"/>
<dbReference type="STRING" id="179408.Osc7112_3555"/>
<feature type="transmembrane region" description="Helical" evidence="14">
    <location>
        <begin position="362"/>
        <end position="385"/>
    </location>
</feature>
<evidence type="ECO:0000313" key="19">
    <source>
        <dbReference type="Proteomes" id="UP000010478"/>
    </source>
</evidence>
<feature type="coiled-coil region" evidence="13">
    <location>
        <begin position="712"/>
        <end position="747"/>
    </location>
</feature>
<keyword evidence="13" id="KW-0175">Coiled coil</keyword>
<dbReference type="PRINTS" id="PR00344">
    <property type="entry name" value="BCTRLSENSOR"/>
</dbReference>
<dbReference type="Pfam" id="PF01590">
    <property type="entry name" value="GAF"/>
    <property type="match status" value="1"/>
</dbReference>
<gene>
    <name evidence="18" type="ORF">Osc7112_3555</name>
</gene>
<feature type="domain" description="Phytochrome chromophore attachment site" evidence="15">
    <location>
        <begin position="562"/>
        <end position="705"/>
    </location>
</feature>
<dbReference type="PROSITE" id="PS50046">
    <property type="entry name" value="PHYTOCHROME_2"/>
    <property type="match status" value="1"/>
</dbReference>
<feature type="domain" description="PAS" evidence="17">
    <location>
        <begin position="448"/>
        <end position="493"/>
    </location>
</feature>
<dbReference type="SUPFAM" id="SSF55874">
    <property type="entry name" value="ATPase domain of HSP90 chaperone/DNA topoisomerase II/histidine kinase"/>
    <property type="match status" value="1"/>
</dbReference>
<evidence type="ECO:0000313" key="18">
    <source>
        <dbReference type="EMBL" id="AFZ07921.1"/>
    </source>
</evidence>
<dbReference type="InterPro" id="IPR005467">
    <property type="entry name" value="His_kinase_dom"/>
</dbReference>
<dbReference type="Gene3D" id="3.30.450.40">
    <property type="match status" value="1"/>
</dbReference>
<dbReference type="InterPro" id="IPR036097">
    <property type="entry name" value="HisK_dim/P_sf"/>
</dbReference>
<keyword evidence="6" id="KW-0597">Phosphoprotein</keyword>
<keyword evidence="5" id="KW-1003">Cell membrane</keyword>
<dbReference type="HOGENOM" id="CLU_010428_0_0_3"/>
<evidence type="ECO:0000256" key="1">
    <source>
        <dbReference type="ARBA" id="ARBA00000085"/>
    </source>
</evidence>
<protein>
    <recommendedName>
        <fullName evidence="4">histidine kinase</fullName>
        <ecNumber evidence="4">2.7.13.3</ecNumber>
    </recommendedName>
</protein>
<dbReference type="InterPro" id="IPR036890">
    <property type="entry name" value="HATPase_C_sf"/>
</dbReference>
<name>K9VIY1_9CYAN</name>
<evidence type="ECO:0000259" key="15">
    <source>
        <dbReference type="PROSITE" id="PS50046"/>
    </source>
</evidence>
<dbReference type="EC" id="2.7.13.3" evidence="4"/>
<keyword evidence="8 14" id="KW-0812">Transmembrane</keyword>
<dbReference type="PANTHER" id="PTHR43047">
    <property type="entry name" value="TWO-COMPONENT HISTIDINE PROTEIN KINASE"/>
    <property type="match status" value="1"/>
</dbReference>
<evidence type="ECO:0000259" key="17">
    <source>
        <dbReference type="PROSITE" id="PS50112"/>
    </source>
</evidence>
<dbReference type="CDD" id="cd00082">
    <property type="entry name" value="HisKA"/>
    <property type="match status" value="1"/>
</dbReference>
<keyword evidence="12 14" id="KW-0472">Membrane</keyword>
<evidence type="ECO:0000259" key="16">
    <source>
        <dbReference type="PROSITE" id="PS50109"/>
    </source>
</evidence>
<evidence type="ECO:0000256" key="11">
    <source>
        <dbReference type="ARBA" id="ARBA00023012"/>
    </source>
</evidence>
<feature type="transmembrane region" description="Helical" evidence="14">
    <location>
        <begin position="156"/>
        <end position="178"/>
    </location>
</feature>
<comment type="catalytic activity">
    <reaction evidence="1">
        <text>ATP + protein L-histidine = ADP + protein N-phospho-L-histidine.</text>
        <dbReference type="EC" id="2.7.13.3"/>
    </reaction>
</comment>
<dbReference type="SUPFAM" id="SSF55781">
    <property type="entry name" value="GAF domain-like"/>
    <property type="match status" value="1"/>
</dbReference>
<dbReference type="EMBL" id="CP003614">
    <property type="protein sequence ID" value="AFZ07921.1"/>
    <property type="molecule type" value="Genomic_DNA"/>
</dbReference>
<evidence type="ECO:0000256" key="12">
    <source>
        <dbReference type="ARBA" id="ARBA00023136"/>
    </source>
</evidence>
<dbReference type="InterPro" id="IPR013655">
    <property type="entry name" value="PAS_fold_3"/>
</dbReference>
<dbReference type="SUPFAM" id="SSF47384">
    <property type="entry name" value="Homodimeric domain of signal transducing histidine kinase"/>
    <property type="match status" value="1"/>
</dbReference>
<evidence type="ECO:0000256" key="9">
    <source>
        <dbReference type="ARBA" id="ARBA00022777"/>
    </source>
</evidence>
<dbReference type="GO" id="GO:0009927">
    <property type="term" value="F:histidine phosphotransfer kinase activity"/>
    <property type="evidence" value="ECO:0007669"/>
    <property type="project" value="TreeGrafter"/>
</dbReference>
<dbReference type="InterPro" id="IPR003661">
    <property type="entry name" value="HisK_dim/P_dom"/>
</dbReference>
<dbReference type="RefSeq" id="WP_015177181.1">
    <property type="nucleotide sequence ID" value="NC_019729.1"/>
</dbReference>
<feature type="domain" description="Histidine kinase" evidence="16">
    <location>
        <begin position="757"/>
        <end position="1056"/>
    </location>
</feature>
<evidence type="ECO:0000256" key="2">
    <source>
        <dbReference type="ARBA" id="ARBA00004651"/>
    </source>
</evidence>
<dbReference type="eggNOG" id="COG4251">
    <property type="taxonomic scope" value="Bacteria"/>
</dbReference>
<dbReference type="InterPro" id="IPR035965">
    <property type="entry name" value="PAS-like_dom_sf"/>
</dbReference>
<dbReference type="Pfam" id="PF02518">
    <property type="entry name" value="HATPase_c"/>
    <property type="match status" value="1"/>
</dbReference>
<feature type="transmembrane region" description="Helical" evidence="14">
    <location>
        <begin position="12"/>
        <end position="35"/>
    </location>
</feature>
<evidence type="ECO:0000256" key="4">
    <source>
        <dbReference type="ARBA" id="ARBA00012438"/>
    </source>
</evidence>
<evidence type="ECO:0000256" key="5">
    <source>
        <dbReference type="ARBA" id="ARBA00022475"/>
    </source>
</evidence>
<reference evidence="18 19" key="1">
    <citation type="submission" date="2012-05" db="EMBL/GenBank/DDBJ databases">
        <title>Finished chromosome of genome of Oscillatoria sp. PCC 7112.</title>
        <authorList>
            <consortium name="US DOE Joint Genome Institute"/>
            <person name="Gugger M."/>
            <person name="Coursin T."/>
            <person name="Rippka R."/>
            <person name="Tandeau De Marsac N."/>
            <person name="Huntemann M."/>
            <person name="Wei C.-L."/>
            <person name="Han J."/>
            <person name="Detter J.C."/>
            <person name="Han C."/>
            <person name="Tapia R."/>
            <person name="Davenport K."/>
            <person name="Daligault H."/>
            <person name="Erkkila T."/>
            <person name="Gu W."/>
            <person name="Munk A.C.C."/>
            <person name="Teshima H."/>
            <person name="Xu Y."/>
            <person name="Chain P."/>
            <person name="Chen A."/>
            <person name="Krypides N."/>
            <person name="Mavromatis K."/>
            <person name="Markowitz V."/>
            <person name="Szeto E."/>
            <person name="Ivanova N."/>
            <person name="Mikhailova N."/>
            <person name="Ovchinnikova G."/>
            <person name="Pagani I."/>
            <person name="Pati A."/>
            <person name="Goodwin L."/>
            <person name="Peters L."/>
            <person name="Pitluck S."/>
            <person name="Woyke T."/>
            <person name="Kerfeld C."/>
        </authorList>
    </citation>
    <scope>NUCLEOTIDE SEQUENCE [LARGE SCALE GENOMIC DNA]</scope>
    <source>
        <strain evidence="18 19">PCC 7112</strain>
    </source>
</reference>
<comment type="subcellular location">
    <subcellularLocation>
        <location evidence="2">Cell membrane</location>
        <topology evidence="2">Multi-pass membrane protein</topology>
    </subcellularLocation>
</comment>
<feature type="transmembrane region" description="Helical" evidence="14">
    <location>
        <begin position="80"/>
        <end position="103"/>
    </location>
</feature>
<keyword evidence="19" id="KW-1185">Reference proteome</keyword>
<dbReference type="SUPFAM" id="SSF55785">
    <property type="entry name" value="PYP-like sensor domain (PAS domain)"/>
    <property type="match status" value="1"/>
</dbReference>
<feature type="transmembrane region" description="Helical" evidence="14">
    <location>
        <begin position="272"/>
        <end position="297"/>
    </location>
</feature>
<comment type="similarity">
    <text evidence="3">In the N-terminal section; belongs to the phytochrome family.</text>
</comment>
<keyword evidence="10 14" id="KW-1133">Transmembrane helix</keyword>
<evidence type="ECO:0000256" key="7">
    <source>
        <dbReference type="ARBA" id="ARBA00022679"/>
    </source>
</evidence>
<dbReference type="eggNOG" id="COG3447">
    <property type="taxonomic scope" value="Bacteria"/>
</dbReference>
<dbReference type="GO" id="GO:0005886">
    <property type="term" value="C:plasma membrane"/>
    <property type="evidence" value="ECO:0007669"/>
    <property type="project" value="UniProtKB-SubCell"/>
</dbReference>
<evidence type="ECO:0000256" key="3">
    <source>
        <dbReference type="ARBA" id="ARBA00006402"/>
    </source>
</evidence>
<dbReference type="GO" id="GO:0000155">
    <property type="term" value="F:phosphorelay sensor kinase activity"/>
    <property type="evidence" value="ECO:0007669"/>
    <property type="project" value="InterPro"/>
</dbReference>
<keyword evidence="9 18" id="KW-0418">Kinase</keyword>
<dbReference type="Proteomes" id="UP000010478">
    <property type="component" value="Chromosome"/>
</dbReference>